<dbReference type="EMBL" id="JBHTOP010000003">
    <property type="protein sequence ID" value="MFD1670913.1"/>
    <property type="molecule type" value="Genomic_DNA"/>
</dbReference>
<reference evidence="2" key="1">
    <citation type="journal article" date="2019" name="Int. J. Syst. Evol. Microbiol.">
        <title>The Global Catalogue of Microorganisms (GCM) 10K type strain sequencing project: providing services to taxonomists for standard genome sequencing and annotation.</title>
        <authorList>
            <consortium name="The Broad Institute Genomics Platform"/>
            <consortium name="The Broad Institute Genome Sequencing Center for Infectious Disease"/>
            <person name="Wu L."/>
            <person name="Ma J."/>
        </authorList>
    </citation>
    <scope>NUCLEOTIDE SEQUENCE [LARGE SCALE GENOMIC DNA]</scope>
    <source>
        <strain evidence="2">CCM 8896</strain>
    </source>
</reference>
<dbReference type="Proteomes" id="UP001597267">
    <property type="component" value="Unassembled WGS sequence"/>
</dbReference>
<evidence type="ECO:0000313" key="1">
    <source>
        <dbReference type="EMBL" id="MFD1670913.1"/>
    </source>
</evidence>
<dbReference type="RefSeq" id="WP_164507004.1">
    <property type="nucleotide sequence ID" value="NZ_JBHTOP010000003.1"/>
</dbReference>
<gene>
    <name evidence="1" type="ORF">ACFQ5M_02245</name>
</gene>
<name>A0ABW4J5P8_9LACO</name>
<proteinExistence type="predicted"/>
<evidence type="ECO:0000313" key="2">
    <source>
        <dbReference type="Proteomes" id="UP001597267"/>
    </source>
</evidence>
<comment type="caution">
    <text evidence="1">The sequence shown here is derived from an EMBL/GenBank/DDBJ whole genome shotgun (WGS) entry which is preliminary data.</text>
</comment>
<keyword evidence="2" id="KW-1185">Reference proteome</keyword>
<organism evidence="1 2">
    <name type="scientific">Agrilactobacillus yilanensis</name>
    <dbReference type="NCBI Taxonomy" id="2485997"/>
    <lineage>
        <taxon>Bacteria</taxon>
        <taxon>Bacillati</taxon>
        <taxon>Bacillota</taxon>
        <taxon>Bacilli</taxon>
        <taxon>Lactobacillales</taxon>
        <taxon>Lactobacillaceae</taxon>
        <taxon>Agrilactobacillus</taxon>
    </lineage>
</organism>
<protein>
    <submittedName>
        <fullName evidence="1">Uncharacterized protein</fullName>
    </submittedName>
</protein>
<accession>A0ABW4J5P8</accession>
<sequence>MDNVTTFLDGYAAAEYLSKSGLDMEYIFTNGDDVVTGVRQYYLDHKLSAPD</sequence>